<dbReference type="PANTHER" id="PTHR48053:SF126">
    <property type="entry name" value="MDIS1-INTERACTING RECEPTOR LIKE KINASE 2-LIKE ISOFORM X1"/>
    <property type="match status" value="1"/>
</dbReference>
<dbReference type="PROSITE" id="PS51450">
    <property type="entry name" value="LRR"/>
    <property type="match status" value="1"/>
</dbReference>
<dbReference type="InterPro" id="IPR032675">
    <property type="entry name" value="LRR_dom_sf"/>
</dbReference>
<evidence type="ECO:0000259" key="5">
    <source>
        <dbReference type="Pfam" id="PF00646"/>
    </source>
</evidence>
<evidence type="ECO:0000256" key="4">
    <source>
        <dbReference type="SAM" id="MobiDB-lite"/>
    </source>
</evidence>
<dbReference type="InterPro" id="IPR001810">
    <property type="entry name" value="F-box_dom"/>
</dbReference>
<dbReference type="SUPFAM" id="SSF52058">
    <property type="entry name" value="L domain-like"/>
    <property type="match status" value="1"/>
</dbReference>
<organism evidence="6 7">
    <name type="scientific">Chytriomyces confervae</name>
    <dbReference type="NCBI Taxonomy" id="246404"/>
    <lineage>
        <taxon>Eukaryota</taxon>
        <taxon>Fungi</taxon>
        <taxon>Fungi incertae sedis</taxon>
        <taxon>Chytridiomycota</taxon>
        <taxon>Chytridiomycota incertae sedis</taxon>
        <taxon>Chytridiomycetes</taxon>
        <taxon>Chytridiales</taxon>
        <taxon>Chytriomycetaceae</taxon>
        <taxon>Chytriomyces</taxon>
    </lineage>
</organism>
<evidence type="ECO:0000313" key="7">
    <source>
        <dbReference type="Proteomes" id="UP000320333"/>
    </source>
</evidence>
<comment type="subcellular location">
    <subcellularLocation>
        <location evidence="1">Membrane</location>
        <topology evidence="1">Single-pass membrane protein</topology>
    </subcellularLocation>
</comment>
<dbReference type="Pfam" id="PF13855">
    <property type="entry name" value="LRR_8"/>
    <property type="match status" value="1"/>
</dbReference>
<accession>A0A507E9N5</accession>
<dbReference type="InterPro" id="IPR051716">
    <property type="entry name" value="Plant_RL_S/T_kinase"/>
</dbReference>
<dbReference type="Pfam" id="PF00646">
    <property type="entry name" value="F-box"/>
    <property type="match status" value="1"/>
</dbReference>
<dbReference type="GO" id="GO:0016020">
    <property type="term" value="C:membrane"/>
    <property type="evidence" value="ECO:0007669"/>
    <property type="project" value="UniProtKB-SubCell"/>
</dbReference>
<keyword evidence="3" id="KW-0677">Repeat</keyword>
<protein>
    <recommendedName>
        <fullName evidence="5">F-box domain-containing protein</fullName>
    </recommendedName>
</protein>
<sequence>MSNANTGTPDTASAKPPTPSLEATTATLSGILQTHTLEKTQARMSTMQTEVTNSKETKLSVISAQHHISNQVLGLQNRNEKFLTSLHDLPLEIIIQIFAWIPVRTVFRYRRLSKTMNQCLPTTQFAVLNMRTSDFLKGPRRRIGGLWLVVPPSYQTVFACAMAPHAKIIGGFDYYPADYNKVAKSLPNSISCFTAVEEIILERNGLIGEIPDVFGALKNLTMLRLRHNSLKGAVPSSLDLLSELQHLDLSENELTGEFPPLPNLKSLEILFIGRNRFTGPLPTVFGNPRKLKGLCAEHNRFSVIPTSISQFTNLFNLSISGNPFSCKIPSELWNMESLQFLEMSGCSMFGSLAGVGNLHNLKTLDVWNNQFSGEFPSHEILNLHELYELHIAGNQFTGGGVMDMSQRNVKIRLCADRDFQRTVTCKGFRQCDVDHVSEAKLII</sequence>
<dbReference type="SUPFAM" id="SSF81383">
    <property type="entry name" value="F-box domain"/>
    <property type="match status" value="1"/>
</dbReference>
<dbReference type="InterPro" id="IPR001611">
    <property type="entry name" value="Leu-rich_rpt"/>
</dbReference>
<reference evidence="6 7" key="1">
    <citation type="journal article" date="2019" name="Sci. Rep.">
        <title>Comparative genomics of chytrid fungi reveal insights into the obligate biotrophic and pathogenic lifestyle of Synchytrium endobioticum.</title>
        <authorList>
            <person name="van de Vossenberg B.T.L.H."/>
            <person name="Warris S."/>
            <person name="Nguyen H.D.T."/>
            <person name="van Gent-Pelzer M.P.E."/>
            <person name="Joly D.L."/>
            <person name="van de Geest H.C."/>
            <person name="Bonants P.J.M."/>
            <person name="Smith D.S."/>
            <person name="Levesque C.A."/>
            <person name="van der Lee T.A.J."/>
        </authorList>
    </citation>
    <scope>NUCLEOTIDE SEQUENCE [LARGE SCALE GENOMIC DNA]</scope>
    <source>
        <strain evidence="6 7">CBS 675.73</strain>
    </source>
</reference>
<feature type="region of interest" description="Disordered" evidence="4">
    <location>
        <begin position="1"/>
        <end position="20"/>
    </location>
</feature>
<keyword evidence="7" id="KW-1185">Reference proteome</keyword>
<dbReference type="EMBL" id="QEAP01000707">
    <property type="protein sequence ID" value="TPX59760.1"/>
    <property type="molecule type" value="Genomic_DNA"/>
</dbReference>
<evidence type="ECO:0000256" key="3">
    <source>
        <dbReference type="ARBA" id="ARBA00022737"/>
    </source>
</evidence>
<dbReference type="Pfam" id="PF00560">
    <property type="entry name" value="LRR_1"/>
    <property type="match status" value="2"/>
</dbReference>
<dbReference type="Gene3D" id="3.80.10.10">
    <property type="entry name" value="Ribonuclease Inhibitor"/>
    <property type="match status" value="3"/>
</dbReference>
<evidence type="ECO:0000256" key="2">
    <source>
        <dbReference type="ARBA" id="ARBA00022729"/>
    </source>
</evidence>
<dbReference type="InterPro" id="IPR036047">
    <property type="entry name" value="F-box-like_dom_sf"/>
</dbReference>
<feature type="domain" description="F-box" evidence="5">
    <location>
        <begin position="86"/>
        <end position="119"/>
    </location>
</feature>
<dbReference type="AlphaFoldDB" id="A0A507E9N5"/>
<gene>
    <name evidence="6" type="ORF">CcCBS67573_g09059</name>
</gene>
<dbReference type="OrthoDB" id="676979at2759"/>
<dbReference type="FunFam" id="3.80.10.10:FF:000383">
    <property type="entry name" value="Leucine-rich repeat receptor protein kinase EMS1"/>
    <property type="match status" value="1"/>
</dbReference>
<dbReference type="PANTHER" id="PTHR48053">
    <property type="entry name" value="LEUCINE RICH REPEAT FAMILY PROTEIN, EXPRESSED"/>
    <property type="match status" value="1"/>
</dbReference>
<name>A0A507E9N5_9FUNG</name>
<keyword evidence="2" id="KW-0732">Signal</keyword>
<evidence type="ECO:0000256" key="1">
    <source>
        <dbReference type="ARBA" id="ARBA00004167"/>
    </source>
</evidence>
<feature type="compositionally biased region" description="Polar residues" evidence="4">
    <location>
        <begin position="1"/>
        <end position="11"/>
    </location>
</feature>
<dbReference type="Proteomes" id="UP000320333">
    <property type="component" value="Unassembled WGS sequence"/>
</dbReference>
<comment type="caution">
    <text evidence="6">The sequence shown here is derived from an EMBL/GenBank/DDBJ whole genome shotgun (WGS) entry which is preliminary data.</text>
</comment>
<proteinExistence type="predicted"/>
<evidence type="ECO:0000313" key="6">
    <source>
        <dbReference type="EMBL" id="TPX59760.1"/>
    </source>
</evidence>